<evidence type="ECO:0000313" key="3">
    <source>
        <dbReference type="Proteomes" id="UP000217895"/>
    </source>
</evidence>
<accession>A0A1Z4JG07</accession>
<name>A0A1Z4JG07_LEPBY</name>
<feature type="transmembrane region" description="Helical" evidence="1">
    <location>
        <begin position="12"/>
        <end position="31"/>
    </location>
</feature>
<reference evidence="2 3" key="1">
    <citation type="submission" date="2017-06" db="EMBL/GenBank/DDBJ databases">
        <title>Genome sequencing of cyanobaciteial culture collection at National Institute for Environmental Studies (NIES).</title>
        <authorList>
            <person name="Hirose Y."/>
            <person name="Shimura Y."/>
            <person name="Fujisawa T."/>
            <person name="Nakamura Y."/>
            <person name="Kawachi M."/>
        </authorList>
    </citation>
    <scope>NUCLEOTIDE SEQUENCE [LARGE SCALE GENOMIC DNA]</scope>
    <source>
        <strain evidence="2 3">NIES-2135</strain>
    </source>
</reference>
<dbReference type="EMBL" id="AP018203">
    <property type="protein sequence ID" value="BAY55671.1"/>
    <property type="molecule type" value="Genomic_DNA"/>
</dbReference>
<keyword evidence="1" id="KW-1133">Transmembrane helix</keyword>
<evidence type="ECO:0000256" key="1">
    <source>
        <dbReference type="SAM" id="Phobius"/>
    </source>
</evidence>
<evidence type="ECO:0000313" key="2">
    <source>
        <dbReference type="EMBL" id="BAY55671.1"/>
    </source>
</evidence>
<keyword evidence="1" id="KW-0812">Transmembrane</keyword>
<protein>
    <submittedName>
        <fullName evidence="2">Uncharacterized protein</fullName>
    </submittedName>
</protein>
<dbReference type="AlphaFoldDB" id="A0A1Z4JG07"/>
<keyword evidence="3" id="KW-1185">Reference proteome</keyword>
<proteinExistence type="predicted"/>
<sequence>MKKIGAVPWKSVGSFLAIASAAGCVVTSIWLSTEFIMDPKSVAWMNRYLPDDAQIPISAWDDPKSLKEVQADLRKAGLYAGEVVRVETVKQGKPKQIDILMPVFRPQADQDDRLVELRAYRLVKNSTARKPEALQFVNQIEVREMREDFVTEPLVRARAMNPSSDRELPFTNVQRLEDRAPQNGIWLNVNGKLQQGDSSIAYGQVIYYNPITTAMSAMLSWTSPDGELPTWQAVPKGRPAEFVVNQTVGLEPDFQVYQLRSVKRKNIPFQLQPISLSQPAIANGAFTDALFLARSGLWSNASEYLKSVKRRVGSAWTPAAQAQMDLIDRHAKITKTQADQPWANVSQQILANLLDGRWDRAAQVMEKSSIDHPEVLDVLKYDPGRVQKRINAALQFNPSRSEVQMWGALRMATQQGKPNAIAWLKNQPLDSSARRAQTLKMINQLDAMTFGNLMPADEPAKTSQNKKI</sequence>
<organism evidence="2 3">
    <name type="scientific">Leptolyngbya boryana NIES-2135</name>
    <dbReference type="NCBI Taxonomy" id="1973484"/>
    <lineage>
        <taxon>Bacteria</taxon>
        <taxon>Bacillati</taxon>
        <taxon>Cyanobacteriota</taxon>
        <taxon>Cyanophyceae</taxon>
        <taxon>Leptolyngbyales</taxon>
        <taxon>Leptolyngbyaceae</taxon>
        <taxon>Leptolyngbya group</taxon>
        <taxon>Leptolyngbya</taxon>
    </lineage>
</organism>
<dbReference type="Proteomes" id="UP000217895">
    <property type="component" value="Chromosome"/>
</dbReference>
<gene>
    <name evidence="2" type="ORF">NIES2135_24950</name>
</gene>
<dbReference type="PROSITE" id="PS51257">
    <property type="entry name" value="PROKAR_LIPOPROTEIN"/>
    <property type="match status" value="1"/>
</dbReference>
<keyword evidence="1" id="KW-0472">Membrane</keyword>